<reference evidence="9" key="1">
    <citation type="journal article" date="2019" name="Int. J. Syst. Evol. Microbiol.">
        <title>The Global Catalogue of Microorganisms (GCM) 10K type strain sequencing project: providing services to taxonomists for standard genome sequencing and annotation.</title>
        <authorList>
            <consortium name="The Broad Institute Genomics Platform"/>
            <consortium name="The Broad Institute Genome Sequencing Center for Infectious Disease"/>
            <person name="Wu L."/>
            <person name="Ma J."/>
        </authorList>
    </citation>
    <scope>NUCLEOTIDE SEQUENCE [LARGE SCALE GENOMIC DNA]</scope>
    <source>
        <strain evidence="9">JCM 14234</strain>
    </source>
</reference>
<evidence type="ECO:0000256" key="4">
    <source>
        <dbReference type="ARBA" id="ARBA00023098"/>
    </source>
</evidence>
<evidence type="ECO:0000256" key="5">
    <source>
        <dbReference type="ARBA" id="ARBA00023315"/>
    </source>
</evidence>
<keyword evidence="3" id="KW-0808">Transferase</keyword>
<evidence type="ECO:0000256" key="3">
    <source>
        <dbReference type="ARBA" id="ARBA00022679"/>
    </source>
</evidence>
<dbReference type="CDD" id="cd07989">
    <property type="entry name" value="LPLAT_AGPAT-like"/>
    <property type="match status" value="1"/>
</dbReference>
<comment type="pathway">
    <text evidence="1">Lipid metabolism.</text>
</comment>
<feature type="region of interest" description="Disordered" evidence="6">
    <location>
        <begin position="269"/>
        <end position="311"/>
    </location>
</feature>
<keyword evidence="2" id="KW-0444">Lipid biosynthesis</keyword>
<feature type="domain" description="Phospholipid/glycerol acyltransferase" evidence="7">
    <location>
        <begin position="95"/>
        <end position="207"/>
    </location>
</feature>
<dbReference type="InterPro" id="IPR002123">
    <property type="entry name" value="Plipid/glycerol_acylTrfase"/>
</dbReference>
<keyword evidence="9" id="KW-1185">Reference proteome</keyword>
<evidence type="ECO:0000259" key="7">
    <source>
        <dbReference type="SMART" id="SM00563"/>
    </source>
</evidence>
<evidence type="ECO:0000256" key="1">
    <source>
        <dbReference type="ARBA" id="ARBA00005189"/>
    </source>
</evidence>
<evidence type="ECO:0000313" key="8">
    <source>
        <dbReference type="EMBL" id="GAA3035402.1"/>
    </source>
</evidence>
<sequence length="311" mass="32961">MALHAWFPLGECGADCVRPPRSRAGGLRAAVRVTRLLLVVSMLGVAAPAVWRVAPDRRHRFARWSSRRVLVALGITLVVNDRRLIDADPRVPIGGLVVANHVSFLDTLAISAITPARFVAKSEVLEMPGFGLLARRLGVIGVVRSSLRELPGTVERVAQALRDGGAVAVFPEGTTWCGAAAGWFRPAFFAAAHAAGAPIMPMTVEYHEDDGRHCSAAAFIGEDSPLDTLRRVLAVRAMTITVTAHRVELPTPDRRADARLAQAAVLGYGGGSPRSGGKRALAGSSSSKNSAPSNPVRRPIAETGNDRSLAL</sequence>
<comment type="caution">
    <text evidence="8">The sequence shown here is derived from an EMBL/GenBank/DDBJ whole genome shotgun (WGS) entry which is preliminary data.</text>
</comment>
<dbReference type="GO" id="GO:0016746">
    <property type="term" value="F:acyltransferase activity"/>
    <property type="evidence" value="ECO:0007669"/>
    <property type="project" value="UniProtKB-KW"/>
</dbReference>
<gene>
    <name evidence="8" type="ORF">GCM10010528_15250</name>
</gene>
<evidence type="ECO:0000313" key="9">
    <source>
        <dbReference type="Proteomes" id="UP001501035"/>
    </source>
</evidence>
<name>A0ABP6LC05_9ACTN</name>
<dbReference type="SUPFAM" id="SSF69593">
    <property type="entry name" value="Glycerol-3-phosphate (1)-acyltransferase"/>
    <property type="match status" value="1"/>
</dbReference>
<dbReference type="PANTHER" id="PTHR10434">
    <property type="entry name" value="1-ACYL-SN-GLYCEROL-3-PHOSPHATE ACYLTRANSFERASE"/>
    <property type="match status" value="1"/>
</dbReference>
<organism evidence="8 9">
    <name type="scientific">Gordonia defluvii</name>
    <dbReference type="NCBI Taxonomy" id="283718"/>
    <lineage>
        <taxon>Bacteria</taxon>
        <taxon>Bacillati</taxon>
        <taxon>Actinomycetota</taxon>
        <taxon>Actinomycetes</taxon>
        <taxon>Mycobacteriales</taxon>
        <taxon>Gordoniaceae</taxon>
        <taxon>Gordonia</taxon>
    </lineage>
</organism>
<keyword evidence="5 8" id="KW-0012">Acyltransferase</keyword>
<dbReference type="Pfam" id="PF01553">
    <property type="entry name" value="Acyltransferase"/>
    <property type="match status" value="1"/>
</dbReference>
<proteinExistence type="predicted"/>
<evidence type="ECO:0000256" key="2">
    <source>
        <dbReference type="ARBA" id="ARBA00022516"/>
    </source>
</evidence>
<dbReference type="SMART" id="SM00563">
    <property type="entry name" value="PlsC"/>
    <property type="match status" value="1"/>
</dbReference>
<feature type="compositionally biased region" description="Low complexity" evidence="6">
    <location>
        <begin position="284"/>
        <end position="295"/>
    </location>
</feature>
<dbReference type="PANTHER" id="PTHR10434:SF64">
    <property type="entry name" value="1-ACYL-SN-GLYCEROL-3-PHOSPHATE ACYLTRANSFERASE-RELATED"/>
    <property type="match status" value="1"/>
</dbReference>
<keyword evidence="4" id="KW-0443">Lipid metabolism</keyword>
<evidence type="ECO:0000256" key="6">
    <source>
        <dbReference type="SAM" id="MobiDB-lite"/>
    </source>
</evidence>
<accession>A0ABP6LC05</accession>
<protein>
    <submittedName>
        <fullName evidence="8">Lysophospholipid acyltransferase family protein</fullName>
    </submittedName>
</protein>
<dbReference type="EMBL" id="BAAAVS010000021">
    <property type="protein sequence ID" value="GAA3035402.1"/>
    <property type="molecule type" value="Genomic_DNA"/>
</dbReference>
<dbReference type="Proteomes" id="UP001501035">
    <property type="component" value="Unassembled WGS sequence"/>
</dbReference>